<sequence length="148" mass="15781">MSIWRSAALVVSAALVPLGCGQEEHQYYAKPTTKVLGKVTVDGAVPSSPIVIKCHPVEGMDPEHPSVTQALTNADGEFVLSTYQEGDGVPPGDYSLTFFWGKYNAISAGFVGPDRLKNRYVKPDKSPITLSVADGEPIDMGTIALTTK</sequence>
<evidence type="ECO:0000313" key="2">
    <source>
        <dbReference type="Proteomes" id="UP000318878"/>
    </source>
</evidence>
<evidence type="ECO:0000313" key="1">
    <source>
        <dbReference type="EMBL" id="TWT32634.1"/>
    </source>
</evidence>
<dbReference type="OrthoDB" id="285058at2"/>
<evidence type="ECO:0008006" key="3">
    <source>
        <dbReference type="Google" id="ProtNLM"/>
    </source>
</evidence>
<keyword evidence="2" id="KW-1185">Reference proteome</keyword>
<name>A0A5C5V206_9BACT</name>
<organism evidence="1 2">
    <name type="scientific">Blastopirellula retiformator</name>
    <dbReference type="NCBI Taxonomy" id="2527970"/>
    <lineage>
        <taxon>Bacteria</taxon>
        <taxon>Pseudomonadati</taxon>
        <taxon>Planctomycetota</taxon>
        <taxon>Planctomycetia</taxon>
        <taxon>Pirellulales</taxon>
        <taxon>Pirellulaceae</taxon>
        <taxon>Blastopirellula</taxon>
    </lineage>
</organism>
<accession>A0A5C5V206</accession>
<dbReference type="Proteomes" id="UP000318878">
    <property type="component" value="Unassembled WGS sequence"/>
</dbReference>
<gene>
    <name evidence="1" type="ORF">Enr8_24390</name>
</gene>
<comment type="caution">
    <text evidence="1">The sequence shown here is derived from an EMBL/GenBank/DDBJ whole genome shotgun (WGS) entry which is preliminary data.</text>
</comment>
<proteinExistence type="predicted"/>
<reference evidence="1 2" key="1">
    <citation type="submission" date="2019-02" db="EMBL/GenBank/DDBJ databases">
        <title>Deep-cultivation of Planctomycetes and their phenomic and genomic characterization uncovers novel biology.</title>
        <authorList>
            <person name="Wiegand S."/>
            <person name="Jogler M."/>
            <person name="Boedeker C."/>
            <person name="Pinto D."/>
            <person name="Vollmers J."/>
            <person name="Rivas-Marin E."/>
            <person name="Kohn T."/>
            <person name="Peeters S.H."/>
            <person name="Heuer A."/>
            <person name="Rast P."/>
            <person name="Oberbeckmann S."/>
            <person name="Bunk B."/>
            <person name="Jeske O."/>
            <person name="Meyerdierks A."/>
            <person name="Storesund J.E."/>
            <person name="Kallscheuer N."/>
            <person name="Luecker S."/>
            <person name="Lage O.M."/>
            <person name="Pohl T."/>
            <person name="Merkel B.J."/>
            <person name="Hornburger P."/>
            <person name="Mueller R.-W."/>
            <person name="Bruemmer F."/>
            <person name="Labrenz M."/>
            <person name="Spormann A.M."/>
            <person name="Op Den Camp H."/>
            <person name="Overmann J."/>
            <person name="Amann R."/>
            <person name="Jetten M.S.M."/>
            <person name="Mascher T."/>
            <person name="Medema M.H."/>
            <person name="Devos D.P."/>
            <person name="Kaster A.-K."/>
            <person name="Ovreas L."/>
            <person name="Rohde M."/>
            <person name="Galperin M.Y."/>
            <person name="Jogler C."/>
        </authorList>
    </citation>
    <scope>NUCLEOTIDE SEQUENCE [LARGE SCALE GENOMIC DNA]</scope>
    <source>
        <strain evidence="1 2">Enr8</strain>
    </source>
</reference>
<dbReference type="AlphaFoldDB" id="A0A5C5V206"/>
<protein>
    <recommendedName>
        <fullName evidence="3">Carboxypeptidase regulatory-like domain-containing protein</fullName>
    </recommendedName>
</protein>
<dbReference type="EMBL" id="SJPF01000003">
    <property type="protein sequence ID" value="TWT32634.1"/>
    <property type="molecule type" value="Genomic_DNA"/>
</dbReference>
<dbReference type="RefSeq" id="WP_146431816.1">
    <property type="nucleotide sequence ID" value="NZ_SJPF01000003.1"/>
</dbReference>